<keyword evidence="1" id="KW-1133">Transmembrane helix</keyword>
<name>A0A2S2DEP3_9BURK</name>
<dbReference type="EMBL" id="CP029343">
    <property type="protein sequence ID" value="AWL03326.1"/>
    <property type="molecule type" value="Genomic_DNA"/>
</dbReference>
<dbReference type="RefSeq" id="WP_109343730.1">
    <property type="nucleotide sequence ID" value="NZ_CP029343.1"/>
</dbReference>
<dbReference type="Proteomes" id="UP000245820">
    <property type="component" value="Chromosome"/>
</dbReference>
<proteinExistence type="predicted"/>
<protein>
    <submittedName>
        <fullName evidence="2">Uncharacterized protein</fullName>
    </submittedName>
</protein>
<sequence length="78" mass="8825">MEWIPVVFVIFKGLVLGTGMFFAIKWHYDQGRKGKIEERRAVLRAAGKVAAIFVLSLLALGLLTYFIVTRLRLDLSLS</sequence>
<dbReference type="AlphaFoldDB" id="A0A2S2DEP3"/>
<keyword evidence="1" id="KW-0472">Membrane</keyword>
<feature type="transmembrane region" description="Helical" evidence="1">
    <location>
        <begin position="49"/>
        <end position="68"/>
    </location>
</feature>
<feature type="transmembrane region" description="Helical" evidence="1">
    <location>
        <begin position="6"/>
        <end position="28"/>
    </location>
</feature>
<accession>A0A2S2DEP3</accession>
<dbReference type="KEGG" id="mtim:DIR46_01895"/>
<keyword evidence="3" id="KW-1185">Reference proteome</keyword>
<evidence type="ECO:0000313" key="3">
    <source>
        <dbReference type="Proteomes" id="UP000245820"/>
    </source>
</evidence>
<dbReference type="OrthoDB" id="8666115at2"/>
<keyword evidence="1" id="KW-0812">Transmembrane</keyword>
<evidence type="ECO:0000256" key="1">
    <source>
        <dbReference type="SAM" id="Phobius"/>
    </source>
</evidence>
<evidence type="ECO:0000313" key="2">
    <source>
        <dbReference type="EMBL" id="AWL03326.1"/>
    </source>
</evidence>
<gene>
    <name evidence="2" type="ORF">DIR46_01895</name>
</gene>
<reference evidence="2 3" key="1">
    <citation type="submission" date="2018-05" db="EMBL/GenBank/DDBJ databases">
        <title>Complete genome sequence of Massilia oculi sp. nov. CCUG 43427T (=DSM 26321T), the type strain of M. oculi, and comparison with genome sequences of other Massilia strains.</title>
        <authorList>
            <person name="Zhu B."/>
        </authorList>
    </citation>
    <scope>NUCLEOTIDE SEQUENCE [LARGE SCALE GENOMIC DNA]</scope>
    <source>
        <strain evidence="2 3">CCUG 43427</strain>
    </source>
</reference>
<organism evidence="2 3">
    <name type="scientific">Massilia oculi</name>
    <dbReference type="NCBI Taxonomy" id="945844"/>
    <lineage>
        <taxon>Bacteria</taxon>
        <taxon>Pseudomonadati</taxon>
        <taxon>Pseudomonadota</taxon>
        <taxon>Betaproteobacteria</taxon>
        <taxon>Burkholderiales</taxon>
        <taxon>Oxalobacteraceae</taxon>
        <taxon>Telluria group</taxon>
        <taxon>Massilia</taxon>
    </lineage>
</organism>